<evidence type="ECO:0000313" key="4">
    <source>
        <dbReference type="Proteomes" id="UP000828251"/>
    </source>
</evidence>
<dbReference type="EMBL" id="JAIQCV010000010">
    <property type="protein sequence ID" value="KAH1057341.1"/>
    <property type="molecule type" value="Genomic_DNA"/>
</dbReference>
<comment type="caution">
    <text evidence="3">The sequence shown here is derived from an EMBL/GenBank/DDBJ whole genome shotgun (WGS) entry which is preliminary data.</text>
</comment>
<dbReference type="Proteomes" id="UP000828251">
    <property type="component" value="Unassembled WGS sequence"/>
</dbReference>
<gene>
    <name evidence="3" type="ORF">J1N35_035406</name>
</gene>
<dbReference type="SUPFAM" id="SSF56672">
    <property type="entry name" value="DNA/RNA polymerases"/>
    <property type="match status" value="1"/>
</dbReference>
<sequence>METFDNLKVMVTFTSILAMLNFFSTILVDTNALGVGVRVVLTQNRMLVTYFYKALSPKHQAMSIYKKEMLVVLMKNLHLVPTSFPTIIKPY</sequence>
<keyword evidence="4" id="KW-1185">Reference proteome</keyword>
<keyword evidence="1" id="KW-1133">Transmembrane helix</keyword>
<evidence type="ECO:0000259" key="2">
    <source>
        <dbReference type="Pfam" id="PF17919"/>
    </source>
</evidence>
<keyword evidence="1" id="KW-0812">Transmembrane</keyword>
<dbReference type="AlphaFoldDB" id="A0A9D3UU82"/>
<feature type="transmembrane region" description="Helical" evidence="1">
    <location>
        <begin position="20"/>
        <end position="41"/>
    </location>
</feature>
<protein>
    <recommendedName>
        <fullName evidence="2">Reverse transcriptase/retrotransposon-derived protein RNase H-like domain-containing protein</fullName>
    </recommendedName>
</protein>
<proteinExistence type="predicted"/>
<feature type="domain" description="Reverse transcriptase/retrotransposon-derived protein RNase H-like" evidence="2">
    <location>
        <begin position="2"/>
        <end position="73"/>
    </location>
</feature>
<evidence type="ECO:0000313" key="3">
    <source>
        <dbReference type="EMBL" id="KAH1057341.1"/>
    </source>
</evidence>
<keyword evidence="1" id="KW-0472">Membrane</keyword>
<dbReference type="Pfam" id="PF17919">
    <property type="entry name" value="RT_RNaseH_2"/>
    <property type="match status" value="1"/>
</dbReference>
<dbReference type="InterPro" id="IPR041577">
    <property type="entry name" value="RT_RNaseH_2"/>
</dbReference>
<dbReference type="OrthoDB" id="1002013at2759"/>
<organism evidence="3 4">
    <name type="scientific">Gossypium stocksii</name>
    <dbReference type="NCBI Taxonomy" id="47602"/>
    <lineage>
        <taxon>Eukaryota</taxon>
        <taxon>Viridiplantae</taxon>
        <taxon>Streptophyta</taxon>
        <taxon>Embryophyta</taxon>
        <taxon>Tracheophyta</taxon>
        <taxon>Spermatophyta</taxon>
        <taxon>Magnoliopsida</taxon>
        <taxon>eudicotyledons</taxon>
        <taxon>Gunneridae</taxon>
        <taxon>Pentapetalae</taxon>
        <taxon>rosids</taxon>
        <taxon>malvids</taxon>
        <taxon>Malvales</taxon>
        <taxon>Malvaceae</taxon>
        <taxon>Malvoideae</taxon>
        <taxon>Gossypium</taxon>
    </lineage>
</organism>
<reference evidence="3 4" key="1">
    <citation type="journal article" date="2021" name="Plant Biotechnol. J.">
        <title>Multi-omics assisted identification of the key and species-specific regulatory components of drought-tolerant mechanisms in Gossypium stocksii.</title>
        <authorList>
            <person name="Yu D."/>
            <person name="Ke L."/>
            <person name="Zhang D."/>
            <person name="Wu Y."/>
            <person name="Sun Y."/>
            <person name="Mei J."/>
            <person name="Sun J."/>
            <person name="Sun Y."/>
        </authorList>
    </citation>
    <scope>NUCLEOTIDE SEQUENCE [LARGE SCALE GENOMIC DNA]</scope>
    <source>
        <strain evidence="4">cv. E1</strain>
        <tissue evidence="3">Leaf</tissue>
    </source>
</reference>
<accession>A0A9D3UU82</accession>
<dbReference type="InterPro" id="IPR043502">
    <property type="entry name" value="DNA/RNA_pol_sf"/>
</dbReference>
<name>A0A9D3UU82_9ROSI</name>
<evidence type="ECO:0000256" key="1">
    <source>
        <dbReference type="SAM" id="Phobius"/>
    </source>
</evidence>